<dbReference type="Gene3D" id="3.40.50.300">
    <property type="entry name" value="P-loop containing nucleotide triphosphate hydrolases"/>
    <property type="match status" value="2"/>
</dbReference>
<dbReference type="GO" id="GO:0005770">
    <property type="term" value="C:late endosome"/>
    <property type="evidence" value="ECO:0007669"/>
    <property type="project" value="TreeGrafter"/>
</dbReference>
<dbReference type="AlphaFoldDB" id="A0A8C4Q1X7"/>
<keyword evidence="2" id="KW-0547">Nucleotide-binding</keyword>
<proteinExistence type="inferred from homology"/>
<dbReference type="PROSITE" id="PS51419">
    <property type="entry name" value="RAB"/>
    <property type="match status" value="1"/>
</dbReference>
<dbReference type="PANTHER" id="PTHR47981">
    <property type="entry name" value="RAB FAMILY"/>
    <property type="match status" value="1"/>
</dbReference>
<feature type="region of interest" description="Disordered" evidence="4">
    <location>
        <begin position="312"/>
        <end position="334"/>
    </location>
</feature>
<dbReference type="GO" id="GO:0005764">
    <property type="term" value="C:lysosome"/>
    <property type="evidence" value="ECO:0007669"/>
    <property type="project" value="TreeGrafter"/>
</dbReference>
<dbReference type="InterPro" id="IPR027417">
    <property type="entry name" value="P-loop_NTPase"/>
</dbReference>
<keyword evidence="3" id="KW-0342">GTP-binding</keyword>
<protein>
    <submittedName>
        <fullName evidence="5">Uncharacterized protein</fullName>
    </submittedName>
</protein>
<evidence type="ECO:0000313" key="5">
    <source>
        <dbReference type="Ensembl" id="ENSEBUP00000008788.1"/>
    </source>
</evidence>
<dbReference type="GeneTree" id="ENSGT00940000163553"/>
<feature type="region of interest" description="Disordered" evidence="4">
    <location>
        <begin position="204"/>
        <end position="249"/>
    </location>
</feature>
<evidence type="ECO:0000256" key="2">
    <source>
        <dbReference type="ARBA" id="ARBA00022741"/>
    </source>
</evidence>
<feature type="region of interest" description="Disordered" evidence="4">
    <location>
        <begin position="124"/>
        <end position="145"/>
    </location>
</feature>
<evidence type="ECO:0000256" key="1">
    <source>
        <dbReference type="ARBA" id="ARBA00006270"/>
    </source>
</evidence>
<comment type="similarity">
    <text evidence="1">Belongs to the small GTPase superfamily. Rab family.</text>
</comment>
<keyword evidence="6" id="KW-1185">Reference proteome</keyword>
<sequence>MTSYRLIPVYFSVQCYRQTIGADFCRKFYEDGDFKGCSVELWDIAGQERFARLSRAFYRDALGAVVVCAPSIFPDFLSTYSEKSKAMDNVLIRRMKENGMESRELMQINGESNDQLGDACKSKEPMGDVDVDEKSGKMARNSEKLESRMLSDRRRRLSWSAWSSSLEGAACWKHELDSQQQGHMLPAVLLFNKCDLWTNEGEREGEQQFVHEGTDEDEKIEETKNREDGGNDAEKLSSTDLDNSLKKKTSKAQKERLLGSALPLEAMEMFCKDLGFSACFETSAKCDINVTEAFSFLLEIIASDQNKCNTTKPDGGASLQPAESQPSQRNKCCS</sequence>
<dbReference type="SUPFAM" id="SSF52540">
    <property type="entry name" value="P-loop containing nucleoside triphosphate hydrolases"/>
    <property type="match status" value="1"/>
</dbReference>
<name>A0A8C4Q1X7_EPTBU</name>
<accession>A0A8C4Q1X7</accession>
<dbReference type="PANTHER" id="PTHR47981:SF39">
    <property type="entry name" value="RAS-RELATED PROTEIN RAB"/>
    <property type="match status" value="1"/>
</dbReference>
<dbReference type="GO" id="GO:0008333">
    <property type="term" value="P:endosome to lysosome transport"/>
    <property type="evidence" value="ECO:0007669"/>
    <property type="project" value="TreeGrafter"/>
</dbReference>
<organism evidence="5 6">
    <name type="scientific">Eptatretus burgeri</name>
    <name type="common">Inshore hagfish</name>
    <dbReference type="NCBI Taxonomy" id="7764"/>
    <lineage>
        <taxon>Eukaryota</taxon>
        <taxon>Metazoa</taxon>
        <taxon>Chordata</taxon>
        <taxon>Craniata</taxon>
        <taxon>Vertebrata</taxon>
        <taxon>Cyclostomata</taxon>
        <taxon>Myxini</taxon>
        <taxon>Myxiniformes</taxon>
        <taxon>Myxinidae</taxon>
        <taxon>Eptatretinae</taxon>
        <taxon>Eptatretus</taxon>
    </lineage>
</organism>
<dbReference type="GO" id="GO:0045335">
    <property type="term" value="C:phagocytic vesicle"/>
    <property type="evidence" value="ECO:0007669"/>
    <property type="project" value="TreeGrafter"/>
</dbReference>
<feature type="compositionally biased region" description="Polar residues" evidence="4">
    <location>
        <begin position="321"/>
        <end position="334"/>
    </location>
</feature>
<evidence type="ECO:0000313" key="6">
    <source>
        <dbReference type="Proteomes" id="UP000694388"/>
    </source>
</evidence>
<dbReference type="Ensembl" id="ENSEBUT00000009300.1">
    <property type="protein sequence ID" value="ENSEBUP00000008788.1"/>
    <property type="gene ID" value="ENSEBUG00000005683.1"/>
</dbReference>
<evidence type="ECO:0000256" key="3">
    <source>
        <dbReference type="ARBA" id="ARBA00023134"/>
    </source>
</evidence>
<dbReference type="GO" id="GO:0005525">
    <property type="term" value="F:GTP binding"/>
    <property type="evidence" value="ECO:0007669"/>
    <property type="project" value="UniProtKB-KW"/>
</dbReference>
<evidence type="ECO:0000256" key="4">
    <source>
        <dbReference type="SAM" id="MobiDB-lite"/>
    </source>
</evidence>
<reference evidence="5" key="2">
    <citation type="submission" date="2025-09" db="UniProtKB">
        <authorList>
            <consortium name="Ensembl"/>
        </authorList>
    </citation>
    <scope>IDENTIFICATION</scope>
</reference>
<dbReference type="SMART" id="SM00175">
    <property type="entry name" value="RAB"/>
    <property type="match status" value="1"/>
</dbReference>
<dbReference type="GO" id="GO:0090385">
    <property type="term" value="P:phagosome-lysosome fusion"/>
    <property type="evidence" value="ECO:0007669"/>
    <property type="project" value="TreeGrafter"/>
</dbReference>
<dbReference type="Pfam" id="PF08477">
    <property type="entry name" value="Roc"/>
    <property type="match status" value="1"/>
</dbReference>
<dbReference type="Proteomes" id="UP000694388">
    <property type="component" value="Unplaced"/>
</dbReference>
<reference evidence="5" key="1">
    <citation type="submission" date="2025-08" db="UniProtKB">
        <authorList>
            <consortium name="Ensembl"/>
        </authorList>
    </citation>
    <scope>IDENTIFICATION</scope>
</reference>
<feature type="compositionally biased region" description="Basic and acidic residues" evidence="4">
    <location>
        <begin position="221"/>
        <end position="237"/>
    </location>
</feature>